<keyword evidence="5 9" id="KW-1003">Cell membrane</keyword>
<comment type="function">
    <text evidence="1">Part of the binding-protein-dependent transport system for phosphate; probably responsible for the translocation of the substrate across the membrane.</text>
</comment>
<protein>
    <recommendedName>
        <fullName evidence="9">Phosphate transport system permease protein PstA</fullName>
    </recommendedName>
</protein>
<organism evidence="11">
    <name type="scientific">Candidatus Actinomarina minuta</name>
    <dbReference type="NCBI Taxonomy" id="1389454"/>
    <lineage>
        <taxon>Bacteria</taxon>
        <taxon>Bacillati</taxon>
        <taxon>Actinomycetota</taxon>
        <taxon>Actinomycetes</taxon>
        <taxon>Candidatus Actinomarinidae</taxon>
        <taxon>Candidatus Actinomarinales</taxon>
        <taxon>Candidatus Actinomarineae</taxon>
        <taxon>Candidatus Actinomarinaceae</taxon>
        <taxon>Candidatus Actinomarina</taxon>
    </lineage>
</organism>
<feature type="domain" description="ABC transmembrane type-1" evidence="10">
    <location>
        <begin position="89"/>
        <end position="295"/>
    </location>
</feature>
<dbReference type="CDD" id="cd06261">
    <property type="entry name" value="TM_PBP2"/>
    <property type="match status" value="1"/>
</dbReference>
<evidence type="ECO:0000256" key="5">
    <source>
        <dbReference type="ARBA" id="ARBA00022475"/>
    </source>
</evidence>
<comment type="subcellular location">
    <subcellularLocation>
        <location evidence="2 9">Cell membrane</location>
        <topology evidence="2 9">Multi-pass membrane protein</topology>
    </subcellularLocation>
</comment>
<dbReference type="SUPFAM" id="SSF161098">
    <property type="entry name" value="MetI-like"/>
    <property type="match status" value="1"/>
</dbReference>
<comment type="caution">
    <text evidence="9">Lacks conserved residue(s) required for the propagation of feature annotation.</text>
</comment>
<accession>S5DKN2</accession>
<dbReference type="Gene3D" id="1.10.3720.10">
    <property type="entry name" value="MetI-like"/>
    <property type="match status" value="1"/>
</dbReference>
<proteinExistence type="inferred from homology"/>
<evidence type="ECO:0000256" key="3">
    <source>
        <dbReference type="ARBA" id="ARBA00007069"/>
    </source>
</evidence>
<evidence type="ECO:0000256" key="9">
    <source>
        <dbReference type="RuleBase" id="RU363043"/>
    </source>
</evidence>
<feature type="transmembrane region" description="Helical" evidence="9">
    <location>
        <begin position="160"/>
        <end position="178"/>
    </location>
</feature>
<evidence type="ECO:0000256" key="8">
    <source>
        <dbReference type="ARBA" id="ARBA00023136"/>
    </source>
</evidence>
<dbReference type="GO" id="GO:0035435">
    <property type="term" value="P:phosphate ion transmembrane transport"/>
    <property type="evidence" value="ECO:0007669"/>
    <property type="project" value="InterPro"/>
</dbReference>
<evidence type="ECO:0000256" key="1">
    <source>
        <dbReference type="ARBA" id="ARBA00003510"/>
    </source>
</evidence>
<evidence type="ECO:0000259" key="10">
    <source>
        <dbReference type="PROSITE" id="PS50928"/>
    </source>
</evidence>
<feature type="transmembrane region" description="Helical" evidence="9">
    <location>
        <begin position="278"/>
        <end position="298"/>
    </location>
</feature>
<dbReference type="InterPro" id="IPR005672">
    <property type="entry name" value="Phosphate_PstA"/>
</dbReference>
<evidence type="ECO:0000313" key="11">
    <source>
        <dbReference type="EMBL" id="AGQ19406.1"/>
    </source>
</evidence>
<dbReference type="GO" id="GO:0005886">
    <property type="term" value="C:plasma membrane"/>
    <property type="evidence" value="ECO:0007669"/>
    <property type="project" value="UniProtKB-SubCell"/>
</dbReference>
<evidence type="ECO:0000256" key="2">
    <source>
        <dbReference type="ARBA" id="ARBA00004651"/>
    </source>
</evidence>
<evidence type="ECO:0000256" key="4">
    <source>
        <dbReference type="ARBA" id="ARBA00022448"/>
    </source>
</evidence>
<sequence>MSDLTINSGRKSEKALKESIFLFFLYFCVIVAIVTLMTLIYDVLSNGYNRLFGDYEIGLITKLQIDNPGDFLTTLDSRDPLKAGIGPAFAGTIWLMVIVVTATFPLGAGAAIYLQEFAPKNKLTRFLELNLTNLAGVPSVIYGLLGLAVFVRLAGFGRSVLSGGLTLTLLILPVVIVASREALKSVPDTIRQGALALGATKFQAVFGQVVPSAIPGMVTGMVLGLSRAIGETAPLIFMGALTYVNYFPDNPLSGFTAIPIQVYNWISYPQAEWLNTSSAGIILLLGLLLSMNTLALFIRNRFEKDW</sequence>
<dbReference type="PROSITE" id="PS50928">
    <property type="entry name" value="ABC_TM1"/>
    <property type="match status" value="1"/>
</dbReference>
<name>S5DKN2_9ACTN</name>
<dbReference type="NCBIfam" id="TIGR00974">
    <property type="entry name" value="3a0107s02c"/>
    <property type="match status" value="1"/>
</dbReference>
<reference evidence="11" key="1">
    <citation type="journal article" date="2013" name="Sci. Rep.">
        <title>Metagenomics uncovers a new group of low GC and ultra-small marine Actinobacteria.</title>
        <authorList>
            <person name="Ghai R."/>
            <person name="Mizuno C.M."/>
            <person name="Picazo A."/>
            <person name="Camacho A."/>
            <person name="Rodriguez-Valera F."/>
        </authorList>
    </citation>
    <scope>NUCLEOTIDE SEQUENCE</scope>
</reference>
<keyword evidence="8 9" id="KW-0472">Membrane</keyword>
<dbReference type="InterPro" id="IPR000515">
    <property type="entry name" value="MetI-like"/>
</dbReference>
<evidence type="ECO:0000256" key="6">
    <source>
        <dbReference type="ARBA" id="ARBA00022692"/>
    </source>
</evidence>
<feature type="transmembrane region" description="Helical" evidence="9">
    <location>
        <begin position="93"/>
        <end position="114"/>
    </location>
</feature>
<keyword evidence="4" id="KW-0813">Transport</keyword>
<comment type="similarity">
    <text evidence="3 9">Belongs to the binding-protein-dependent transport system permease family. CysTW subfamily.</text>
</comment>
<dbReference type="EMBL" id="KC811131">
    <property type="protein sequence ID" value="AGQ19406.1"/>
    <property type="molecule type" value="Genomic_DNA"/>
</dbReference>
<feature type="transmembrane region" description="Helical" evidence="9">
    <location>
        <begin position="20"/>
        <end position="41"/>
    </location>
</feature>
<dbReference type="AlphaFoldDB" id="S5DKN2"/>
<evidence type="ECO:0000256" key="7">
    <source>
        <dbReference type="ARBA" id="ARBA00022989"/>
    </source>
</evidence>
<keyword evidence="7 9" id="KW-1133">Transmembrane helix</keyword>
<dbReference type="PANTHER" id="PTHR43470:SF5">
    <property type="entry name" value="PHOSPHATE TRANSPORT SYSTEM PERMEASE PROTEIN PSTA"/>
    <property type="match status" value="1"/>
</dbReference>
<dbReference type="Pfam" id="PF00528">
    <property type="entry name" value="BPD_transp_1"/>
    <property type="match status" value="1"/>
</dbReference>
<feature type="transmembrane region" description="Helical" evidence="9">
    <location>
        <begin position="134"/>
        <end position="154"/>
    </location>
</feature>
<dbReference type="PANTHER" id="PTHR43470">
    <property type="entry name" value="PHOSPHATE TRANSPORT SYSTEM PERMEASE PROTEIN PSTA-RELATED"/>
    <property type="match status" value="1"/>
</dbReference>
<dbReference type="InterPro" id="IPR035906">
    <property type="entry name" value="MetI-like_sf"/>
</dbReference>
<dbReference type="GO" id="GO:0005315">
    <property type="term" value="F:phosphate transmembrane transporter activity"/>
    <property type="evidence" value="ECO:0007669"/>
    <property type="project" value="InterPro"/>
</dbReference>
<keyword evidence="6 9" id="KW-0812">Transmembrane</keyword>